<dbReference type="AlphaFoldDB" id="A0A0A8YT31"/>
<reference evidence="1" key="2">
    <citation type="journal article" date="2015" name="Data Brief">
        <title>Shoot transcriptome of the giant reed, Arundo donax.</title>
        <authorList>
            <person name="Barrero R.A."/>
            <person name="Guerrero F.D."/>
            <person name="Moolhuijzen P."/>
            <person name="Goolsby J.A."/>
            <person name="Tidwell J."/>
            <person name="Bellgard S.E."/>
            <person name="Bellgard M.I."/>
        </authorList>
    </citation>
    <scope>NUCLEOTIDE SEQUENCE</scope>
    <source>
        <tissue evidence="1">Shoot tissue taken approximately 20 cm above the soil surface</tissue>
    </source>
</reference>
<proteinExistence type="predicted"/>
<dbReference type="EMBL" id="GBRH01272173">
    <property type="protein sequence ID" value="JAD25722.1"/>
    <property type="molecule type" value="Transcribed_RNA"/>
</dbReference>
<protein>
    <submittedName>
        <fullName evidence="1">Uncharacterized protein</fullName>
    </submittedName>
</protein>
<accession>A0A0A8YT31</accession>
<name>A0A0A8YT31_ARUDO</name>
<evidence type="ECO:0000313" key="1">
    <source>
        <dbReference type="EMBL" id="JAD25722.1"/>
    </source>
</evidence>
<organism evidence="1">
    <name type="scientific">Arundo donax</name>
    <name type="common">Giant reed</name>
    <name type="synonym">Donax arundinaceus</name>
    <dbReference type="NCBI Taxonomy" id="35708"/>
    <lineage>
        <taxon>Eukaryota</taxon>
        <taxon>Viridiplantae</taxon>
        <taxon>Streptophyta</taxon>
        <taxon>Embryophyta</taxon>
        <taxon>Tracheophyta</taxon>
        <taxon>Spermatophyta</taxon>
        <taxon>Magnoliopsida</taxon>
        <taxon>Liliopsida</taxon>
        <taxon>Poales</taxon>
        <taxon>Poaceae</taxon>
        <taxon>PACMAD clade</taxon>
        <taxon>Arundinoideae</taxon>
        <taxon>Arundineae</taxon>
        <taxon>Arundo</taxon>
    </lineage>
</organism>
<reference evidence="1" key="1">
    <citation type="submission" date="2014-09" db="EMBL/GenBank/DDBJ databases">
        <authorList>
            <person name="Magalhaes I.L.F."/>
            <person name="Oliveira U."/>
            <person name="Santos F.R."/>
            <person name="Vidigal T.H.D.A."/>
            <person name="Brescovit A.D."/>
            <person name="Santos A.J."/>
        </authorList>
    </citation>
    <scope>NUCLEOTIDE SEQUENCE</scope>
    <source>
        <tissue evidence="1">Shoot tissue taken approximately 20 cm above the soil surface</tissue>
    </source>
</reference>
<sequence>MLEFNCINCVYSHSMKFY</sequence>